<dbReference type="PANTHER" id="PTHR47941">
    <property type="entry name" value="PENTATRICOPEPTIDE REPEAT-CONTAINING PROTEIN 3, MITOCHONDRIAL"/>
    <property type="match status" value="1"/>
</dbReference>
<evidence type="ECO:0000256" key="1">
    <source>
        <dbReference type="ARBA" id="ARBA00007626"/>
    </source>
</evidence>
<protein>
    <recommendedName>
        <fullName evidence="6">Pentatricopeptide repeat-containing protein</fullName>
    </recommendedName>
</protein>
<evidence type="ECO:0000313" key="4">
    <source>
        <dbReference type="EMBL" id="GMN59690.1"/>
    </source>
</evidence>
<dbReference type="PROSITE" id="PS51375">
    <property type="entry name" value="PPR"/>
    <property type="match status" value="1"/>
</dbReference>
<comment type="caution">
    <text evidence="4">The sequence shown here is derived from an EMBL/GenBank/DDBJ whole genome shotgun (WGS) entry which is preliminary data.</text>
</comment>
<dbReference type="Gene3D" id="1.25.40.10">
    <property type="entry name" value="Tetratricopeptide repeat domain"/>
    <property type="match status" value="1"/>
</dbReference>
<dbReference type="Proteomes" id="UP001187192">
    <property type="component" value="Unassembled WGS sequence"/>
</dbReference>
<comment type="similarity">
    <text evidence="1">Belongs to the PPR family. P subfamily.</text>
</comment>
<name>A0AA88J1K3_FICCA</name>
<dbReference type="InterPro" id="IPR011990">
    <property type="entry name" value="TPR-like_helical_dom_sf"/>
</dbReference>
<gene>
    <name evidence="4" type="ORF">TIFTF001_028779</name>
</gene>
<evidence type="ECO:0000256" key="2">
    <source>
        <dbReference type="ARBA" id="ARBA00022737"/>
    </source>
</evidence>
<keyword evidence="5" id="KW-1185">Reference proteome</keyword>
<dbReference type="EMBL" id="BTGU01000090">
    <property type="protein sequence ID" value="GMN59690.1"/>
    <property type="molecule type" value="Genomic_DNA"/>
</dbReference>
<evidence type="ECO:0008006" key="6">
    <source>
        <dbReference type="Google" id="ProtNLM"/>
    </source>
</evidence>
<dbReference type="NCBIfam" id="TIGR00756">
    <property type="entry name" value="PPR"/>
    <property type="match status" value="2"/>
</dbReference>
<evidence type="ECO:0000313" key="5">
    <source>
        <dbReference type="Proteomes" id="UP001187192"/>
    </source>
</evidence>
<dbReference type="InterPro" id="IPR002885">
    <property type="entry name" value="PPR_rpt"/>
</dbReference>
<organism evidence="4 5">
    <name type="scientific">Ficus carica</name>
    <name type="common">Common fig</name>
    <dbReference type="NCBI Taxonomy" id="3494"/>
    <lineage>
        <taxon>Eukaryota</taxon>
        <taxon>Viridiplantae</taxon>
        <taxon>Streptophyta</taxon>
        <taxon>Embryophyta</taxon>
        <taxon>Tracheophyta</taxon>
        <taxon>Spermatophyta</taxon>
        <taxon>Magnoliopsida</taxon>
        <taxon>eudicotyledons</taxon>
        <taxon>Gunneridae</taxon>
        <taxon>Pentapetalae</taxon>
        <taxon>rosids</taxon>
        <taxon>fabids</taxon>
        <taxon>Rosales</taxon>
        <taxon>Moraceae</taxon>
        <taxon>Ficeae</taxon>
        <taxon>Ficus</taxon>
    </lineage>
</organism>
<dbReference type="Gramene" id="FCD_00021512-RA">
    <property type="protein sequence ID" value="FCD_00021512-RA:cds"/>
    <property type="gene ID" value="FCD_00021512"/>
</dbReference>
<evidence type="ECO:0000256" key="3">
    <source>
        <dbReference type="PROSITE-ProRule" id="PRU00708"/>
    </source>
</evidence>
<sequence length="188" mass="21525">MLTPRTPGNSSLFSLFRIFIPSQFRSYASVNGDYDSFPRLEKLVQLRCKSKDLTLSEALGFFNSLIKIRPIPSIRIFNQLFAAISNMSHYSTVVSMYREIMGRVDFRPNVLTLNIVIKCFCCLKELKLGFSVFATMVKKGLQPDAFTLSTPLHELCKEGSMVAAMELFRQIEEEEFFCDVVTYTTRLL</sequence>
<feature type="repeat" description="PPR" evidence="3">
    <location>
        <begin position="109"/>
        <end position="143"/>
    </location>
</feature>
<proteinExistence type="inferred from homology"/>
<dbReference type="AlphaFoldDB" id="A0AA88J1K3"/>
<accession>A0AA88J1K3</accession>
<dbReference type="Pfam" id="PF13041">
    <property type="entry name" value="PPR_2"/>
    <property type="match status" value="1"/>
</dbReference>
<keyword evidence="2" id="KW-0677">Repeat</keyword>
<reference evidence="4" key="1">
    <citation type="submission" date="2023-07" db="EMBL/GenBank/DDBJ databases">
        <title>draft genome sequence of fig (Ficus carica).</title>
        <authorList>
            <person name="Takahashi T."/>
            <person name="Nishimura K."/>
        </authorList>
    </citation>
    <scope>NUCLEOTIDE SEQUENCE</scope>
</reference>